<reference evidence="2" key="2">
    <citation type="submission" date="2014-03" db="EMBL/GenBank/DDBJ databases">
        <authorList>
            <person name="Genoscope - CEA"/>
        </authorList>
    </citation>
    <scope>NUCLEOTIDE SEQUENCE</scope>
</reference>
<sequence>MGTNQEAESEPEDKQIAEETGPTEEEKETPAEHPQDAPPPEDVDPLNTYKWHTGAKAATLDGTRGEGGETASTTIEKMEKTSTTKWKESEPSPTDTPQKGGGGALFRKYIRTVSQKLKRPRLLSRNSTSTLLQDAGGSGPAAASQELARLSWAPPQDVPIWDINNCVLEDGQILITPEEEPVMWTRNRVSSCLSNLSMQNLADVNMDRARLSQGCLCKENIQIGSITTTRESSRVAAQRK</sequence>
<protein>
    <submittedName>
        <fullName evidence="2">Uncharacterized protein</fullName>
    </submittedName>
</protein>
<dbReference type="AlphaFoldDB" id="A0A060WHQ6"/>
<proteinExistence type="predicted"/>
<dbReference type="EMBL" id="FR904460">
    <property type="protein sequence ID" value="CDQ64105.1"/>
    <property type="molecule type" value="Genomic_DNA"/>
</dbReference>
<feature type="region of interest" description="Disordered" evidence="1">
    <location>
        <begin position="1"/>
        <end position="103"/>
    </location>
</feature>
<feature type="compositionally biased region" description="Basic and acidic residues" evidence="1">
    <location>
        <begin position="76"/>
        <end position="90"/>
    </location>
</feature>
<evidence type="ECO:0000313" key="2">
    <source>
        <dbReference type="EMBL" id="CDQ64105.1"/>
    </source>
</evidence>
<dbReference type="PaxDb" id="8022-A0A060WHQ6"/>
<reference evidence="2" key="1">
    <citation type="journal article" date="2014" name="Nat. Commun.">
        <title>The rainbow trout genome provides novel insights into evolution after whole-genome duplication in vertebrates.</title>
        <authorList>
            <person name="Berthelot C."/>
            <person name="Brunet F."/>
            <person name="Chalopin D."/>
            <person name="Juanchich A."/>
            <person name="Bernard M."/>
            <person name="Noel B."/>
            <person name="Bento P."/>
            <person name="Da Silva C."/>
            <person name="Labadie K."/>
            <person name="Alberti A."/>
            <person name="Aury J.M."/>
            <person name="Louis A."/>
            <person name="Dehais P."/>
            <person name="Bardou P."/>
            <person name="Montfort J."/>
            <person name="Klopp C."/>
            <person name="Cabau C."/>
            <person name="Gaspin C."/>
            <person name="Thorgaard G.H."/>
            <person name="Boussaha M."/>
            <person name="Quillet E."/>
            <person name="Guyomard R."/>
            <person name="Galiana D."/>
            <person name="Bobe J."/>
            <person name="Volff J.N."/>
            <person name="Genet C."/>
            <person name="Wincker P."/>
            <person name="Jaillon O."/>
            <person name="Roest Crollius H."/>
            <person name="Guiguen Y."/>
        </authorList>
    </citation>
    <scope>NUCLEOTIDE SEQUENCE [LARGE SCALE GENOMIC DNA]</scope>
</reference>
<evidence type="ECO:0000256" key="1">
    <source>
        <dbReference type="SAM" id="MobiDB-lite"/>
    </source>
</evidence>
<name>A0A060WHQ6_ONCMY</name>
<organism evidence="2 3">
    <name type="scientific">Oncorhynchus mykiss</name>
    <name type="common">Rainbow trout</name>
    <name type="synonym">Salmo gairdneri</name>
    <dbReference type="NCBI Taxonomy" id="8022"/>
    <lineage>
        <taxon>Eukaryota</taxon>
        <taxon>Metazoa</taxon>
        <taxon>Chordata</taxon>
        <taxon>Craniata</taxon>
        <taxon>Vertebrata</taxon>
        <taxon>Euteleostomi</taxon>
        <taxon>Actinopterygii</taxon>
        <taxon>Neopterygii</taxon>
        <taxon>Teleostei</taxon>
        <taxon>Protacanthopterygii</taxon>
        <taxon>Salmoniformes</taxon>
        <taxon>Salmonidae</taxon>
        <taxon>Salmoninae</taxon>
        <taxon>Oncorhynchus</taxon>
    </lineage>
</organism>
<gene>
    <name evidence="2" type="ORF">GSONMT00070447001</name>
</gene>
<evidence type="ECO:0000313" key="3">
    <source>
        <dbReference type="Proteomes" id="UP000193380"/>
    </source>
</evidence>
<dbReference type="Proteomes" id="UP000193380">
    <property type="component" value="Unassembled WGS sequence"/>
</dbReference>
<accession>A0A060WHQ6</accession>
<dbReference type="STRING" id="8022.A0A060WHQ6"/>